<dbReference type="InterPro" id="IPR000182">
    <property type="entry name" value="GNAT_dom"/>
</dbReference>
<dbReference type="Proteomes" id="UP000000628">
    <property type="component" value="Chromosome"/>
</dbReference>
<keyword evidence="5" id="KW-1185">Reference proteome</keyword>
<dbReference type="eggNOG" id="COG0456">
    <property type="taxonomic scope" value="Bacteria"/>
</dbReference>
<dbReference type="Gene3D" id="3.40.630.30">
    <property type="match status" value="1"/>
</dbReference>
<evidence type="ECO:0000259" key="3">
    <source>
        <dbReference type="PROSITE" id="PS51186"/>
    </source>
</evidence>
<reference evidence="4 5" key="1">
    <citation type="journal article" date="2009" name="Stand. Genomic Sci.">
        <title>Complete genome sequence of Jonesia denitrificans type strain (Prevot 55134).</title>
        <authorList>
            <person name="Pukall R."/>
            <person name="Gehrich-Schroter G."/>
            <person name="Lapidus A."/>
            <person name="Nolan M."/>
            <person name="Glavina Del Rio T."/>
            <person name="Lucas S."/>
            <person name="Chen F."/>
            <person name="Tice H."/>
            <person name="Pitluck S."/>
            <person name="Cheng J.F."/>
            <person name="Copeland A."/>
            <person name="Saunders E."/>
            <person name="Brettin T."/>
            <person name="Detter J.C."/>
            <person name="Bruce D."/>
            <person name="Goodwin L."/>
            <person name="Pati A."/>
            <person name="Ivanova N."/>
            <person name="Mavromatis K."/>
            <person name="Ovchinnikova G."/>
            <person name="Chen A."/>
            <person name="Palaniappan K."/>
            <person name="Land M."/>
            <person name="Hauser L."/>
            <person name="Chang Y.J."/>
            <person name="Jeffries C.D."/>
            <person name="Chain P."/>
            <person name="Goker M."/>
            <person name="Bristow J."/>
            <person name="Eisen J.A."/>
            <person name="Markowitz V."/>
            <person name="Hugenholtz P."/>
            <person name="Kyrpides N.C."/>
            <person name="Klenk H.P."/>
            <person name="Han C."/>
        </authorList>
    </citation>
    <scope>NUCLEOTIDE SEQUENCE [LARGE SCALE GENOMIC DNA]</scope>
    <source>
        <strain evidence="5">ATCC 14870 / DSM 20603 / BCRC 15368 / CIP 55.134 / JCM 11481 / NBRC 15587 / NCTC 10816 / Prevot 55134</strain>
    </source>
</reference>
<dbReference type="PANTHER" id="PTHR43877">
    <property type="entry name" value="AMINOALKYLPHOSPHONATE N-ACETYLTRANSFERASE-RELATED-RELATED"/>
    <property type="match status" value="1"/>
</dbReference>
<protein>
    <submittedName>
        <fullName evidence="4">GCN5-related N-acetyltransferase</fullName>
    </submittedName>
</protein>
<accession>C7R3Y3</accession>
<keyword evidence="1 4" id="KW-0808">Transferase</keyword>
<dbReference type="PROSITE" id="PS51186">
    <property type="entry name" value="GNAT"/>
    <property type="match status" value="1"/>
</dbReference>
<dbReference type="AlphaFoldDB" id="C7R3Y3"/>
<dbReference type="InterPro" id="IPR016181">
    <property type="entry name" value="Acyl_CoA_acyltransferase"/>
</dbReference>
<dbReference type="CDD" id="cd04301">
    <property type="entry name" value="NAT_SF"/>
    <property type="match status" value="1"/>
</dbReference>
<evidence type="ECO:0000313" key="5">
    <source>
        <dbReference type="Proteomes" id="UP000000628"/>
    </source>
</evidence>
<keyword evidence="2" id="KW-0012">Acyltransferase</keyword>
<proteinExistence type="predicted"/>
<dbReference type="KEGG" id="jde:Jden_1184"/>
<dbReference type="PANTHER" id="PTHR43877:SF2">
    <property type="entry name" value="AMINOALKYLPHOSPHONATE N-ACETYLTRANSFERASE-RELATED"/>
    <property type="match status" value="1"/>
</dbReference>
<evidence type="ECO:0000313" key="4">
    <source>
        <dbReference type="EMBL" id="ACV08840.1"/>
    </source>
</evidence>
<dbReference type="GO" id="GO:0016747">
    <property type="term" value="F:acyltransferase activity, transferring groups other than amino-acyl groups"/>
    <property type="evidence" value="ECO:0007669"/>
    <property type="project" value="InterPro"/>
</dbReference>
<sequence>MIIRRAHLSDCARLVEVAAATFPLACPPGTPRADIDAFIADQLGTPSFTDYLTRDDAHIVVCAAGIRVVGYSLVLTKHAGAPDPSFGVQGHQTGYVSKFYLSPSLHGTGTAKRLMAATVSNARGHGADSLWLAVNQHNVRAHQFYLRCGFTPVGTKTMQVGHGLHCDHVMQYHPTTEPGL</sequence>
<evidence type="ECO:0000256" key="1">
    <source>
        <dbReference type="ARBA" id="ARBA00022679"/>
    </source>
</evidence>
<dbReference type="InterPro" id="IPR050832">
    <property type="entry name" value="Bact_Acetyltransf"/>
</dbReference>
<dbReference type="EMBL" id="CP001706">
    <property type="protein sequence ID" value="ACV08840.1"/>
    <property type="molecule type" value="Genomic_DNA"/>
</dbReference>
<dbReference type="RefSeq" id="WP_015771468.1">
    <property type="nucleotide sequence ID" value="NC_013174.1"/>
</dbReference>
<dbReference type="HOGENOM" id="CLU_013985_18_0_11"/>
<dbReference type="SUPFAM" id="SSF55729">
    <property type="entry name" value="Acyl-CoA N-acyltransferases (Nat)"/>
    <property type="match status" value="1"/>
</dbReference>
<organism evidence="4 5">
    <name type="scientific">Jonesia denitrificans (strain ATCC 14870 / DSM 20603 / BCRC 15368 / CIP 55.134 / JCM 11481 / NBRC 15587 / NCTC 10816 / Prevot 55134)</name>
    <name type="common">Listeria denitrificans</name>
    <dbReference type="NCBI Taxonomy" id="471856"/>
    <lineage>
        <taxon>Bacteria</taxon>
        <taxon>Bacillati</taxon>
        <taxon>Actinomycetota</taxon>
        <taxon>Actinomycetes</taxon>
        <taxon>Micrococcales</taxon>
        <taxon>Jonesiaceae</taxon>
        <taxon>Jonesia</taxon>
    </lineage>
</organism>
<name>C7R3Y3_JONDD</name>
<gene>
    <name evidence="4" type="ordered locus">Jden_1184</name>
</gene>
<dbReference type="STRING" id="471856.Jden_1184"/>
<feature type="domain" description="N-acetyltransferase" evidence="3">
    <location>
        <begin position="1"/>
        <end position="180"/>
    </location>
</feature>
<dbReference type="Pfam" id="PF00583">
    <property type="entry name" value="Acetyltransf_1"/>
    <property type="match status" value="1"/>
</dbReference>
<evidence type="ECO:0000256" key="2">
    <source>
        <dbReference type="ARBA" id="ARBA00023315"/>
    </source>
</evidence>